<evidence type="ECO:0000313" key="1">
    <source>
        <dbReference type="EMBL" id="MEI6002422.1"/>
    </source>
</evidence>
<organism evidence="1 2">
    <name type="scientific">Paraburkholderia bengalensis</name>
    <dbReference type="NCBI Taxonomy" id="2747562"/>
    <lineage>
        <taxon>Bacteria</taxon>
        <taxon>Pseudomonadati</taxon>
        <taxon>Pseudomonadota</taxon>
        <taxon>Betaproteobacteria</taxon>
        <taxon>Burkholderiales</taxon>
        <taxon>Burkholderiaceae</taxon>
        <taxon>Paraburkholderia</taxon>
    </lineage>
</organism>
<sequence length="48" mass="5158">MNISRFDPGNLFVFSGQPSGGKDRANPAQMAAHQRVAGIRLAISEKSE</sequence>
<dbReference type="RefSeq" id="WP_336602047.1">
    <property type="nucleotide sequence ID" value="NZ_JACFYJ010000111.1"/>
</dbReference>
<gene>
    <name evidence="1" type="ORF">H3V53_36475</name>
</gene>
<comment type="caution">
    <text evidence="1">The sequence shown here is derived from an EMBL/GenBank/DDBJ whole genome shotgun (WGS) entry which is preliminary data.</text>
</comment>
<dbReference type="EMBL" id="JACFYJ010000111">
    <property type="protein sequence ID" value="MEI6002422.1"/>
    <property type="molecule type" value="Genomic_DNA"/>
</dbReference>
<evidence type="ECO:0000313" key="2">
    <source>
        <dbReference type="Proteomes" id="UP001386437"/>
    </source>
</evidence>
<accession>A0ABU8J3T9</accession>
<reference evidence="1 2" key="1">
    <citation type="journal article" date="2022" name="Arch. Microbiol.">
        <title>Paraburkholderia bengalensis sp. nov. isolated from roots of Oryza sativa, IR64.</title>
        <authorList>
            <person name="Nag P."/>
            <person name="Mondal N."/>
            <person name="Sarkar J."/>
            <person name="Das S."/>
        </authorList>
    </citation>
    <scope>NUCLEOTIDE SEQUENCE [LARGE SCALE GENOMIC DNA]</scope>
    <source>
        <strain evidence="1 2">IR64_4_BI</strain>
    </source>
</reference>
<dbReference type="Proteomes" id="UP001386437">
    <property type="component" value="Unassembled WGS sequence"/>
</dbReference>
<keyword evidence="2" id="KW-1185">Reference proteome</keyword>
<proteinExistence type="predicted"/>
<protein>
    <submittedName>
        <fullName evidence="1">Uncharacterized protein</fullName>
    </submittedName>
</protein>
<name>A0ABU8J3T9_9BURK</name>